<accession>A0A2G8KPS5</accession>
<dbReference type="GO" id="GO:0003964">
    <property type="term" value="F:RNA-directed DNA polymerase activity"/>
    <property type="evidence" value="ECO:0007669"/>
    <property type="project" value="UniProtKB-KW"/>
</dbReference>
<dbReference type="InterPro" id="IPR043502">
    <property type="entry name" value="DNA/RNA_pol_sf"/>
</dbReference>
<keyword evidence="2" id="KW-0378">Hydrolase</keyword>
<dbReference type="PANTHER" id="PTHR47027:SF8">
    <property type="entry name" value="RIBONUCLEASE H"/>
    <property type="match status" value="1"/>
</dbReference>
<keyword evidence="3" id="KW-1185">Reference proteome</keyword>
<keyword evidence="2" id="KW-0548">Nucleotidyltransferase</keyword>
<dbReference type="SUPFAM" id="SSF56672">
    <property type="entry name" value="DNA/RNA polymerases"/>
    <property type="match status" value="1"/>
</dbReference>
<dbReference type="OrthoDB" id="407509at2759"/>
<dbReference type="PROSITE" id="PS50878">
    <property type="entry name" value="RT_POL"/>
    <property type="match status" value="1"/>
</dbReference>
<evidence type="ECO:0000313" key="3">
    <source>
        <dbReference type="Proteomes" id="UP000230750"/>
    </source>
</evidence>
<sequence length="461" mass="52220">MNKAKEGWIENHCSEIEKSLSNNNTRRSYQLVKDLTKQKQPRGNTLQDKEGNCLMEEKEILNRWTEYCSELYNHELHGDEDVLITQESSNDDDYPILRGEVETAIRSLKDGKAAGVDNIPAELIKHGGDTVTDVLTRICNKIWQTGDWPTLWTQSLIITLPKKGNLQQCQNYRTISLICHASKVMLKVLLLRLKPQAEEIIAEEQAGFRSRRSTTEQIFNLRVLCEKYSQHQQDIYHVFIDFKKAFDRVWHESLWATMKKYNMGQKLIQTIKQLYTKASSAVLLQGVVGDWFHTSVGVRQGCLLSPTLFNIFLERIMTDALENHNGTVSIGGRNITNLRFADDIDGLAGNEDELANLVSCLDDTSRKYGMEISAGKTKLMTNSTTPFTRNIVASGQQLETVNQFKYLGAIISEEGSKAEVLARAAQTAAALAKLKPIWNDRNISLRSKLKLLHALVLSIFL</sequence>
<keyword evidence="2" id="KW-0540">Nuclease</keyword>
<name>A0A2G8KPS5_STIJA</name>
<reference evidence="2 3" key="1">
    <citation type="journal article" date="2017" name="PLoS Biol.">
        <title>The sea cucumber genome provides insights into morphological evolution and visceral regeneration.</title>
        <authorList>
            <person name="Zhang X."/>
            <person name="Sun L."/>
            <person name="Yuan J."/>
            <person name="Sun Y."/>
            <person name="Gao Y."/>
            <person name="Zhang L."/>
            <person name="Li S."/>
            <person name="Dai H."/>
            <person name="Hamel J.F."/>
            <person name="Liu C."/>
            <person name="Yu Y."/>
            <person name="Liu S."/>
            <person name="Lin W."/>
            <person name="Guo K."/>
            <person name="Jin S."/>
            <person name="Xu P."/>
            <person name="Storey K.B."/>
            <person name="Huan P."/>
            <person name="Zhang T."/>
            <person name="Zhou Y."/>
            <person name="Zhang J."/>
            <person name="Lin C."/>
            <person name="Li X."/>
            <person name="Xing L."/>
            <person name="Huo D."/>
            <person name="Sun M."/>
            <person name="Wang L."/>
            <person name="Mercier A."/>
            <person name="Li F."/>
            <person name="Yang H."/>
            <person name="Xiang J."/>
        </authorList>
    </citation>
    <scope>NUCLEOTIDE SEQUENCE [LARGE SCALE GENOMIC DNA]</scope>
    <source>
        <strain evidence="2">Shaxun</strain>
        <tissue evidence="2">Muscle</tissue>
    </source>
</reference>
<dbReference type="InterPro" id="IPR000477">
    <property type="entry name" value="RT_dom"/>
</dbReference>
<dbReference type="Pfam" id="PF00078">
    <property type="entry name" value="RVT_1"/>
    <property type="match status" value="1"/>
</dbReference>
<proteinExistence type="predicted"/>
<dbReference type="AlphaFoldDB" id="A0A2G8KPS5"/>
<dbReference type="EMBL" id="MRZV01000437">
    <property type="protein sequence ID" value="PIK50012.1"/>
    <property type="molecule type" value="Genomic_DNA"/>
</dbReference>
<dbReference type="CDD" id="cd01650">
    <property type="entry name" value="RT_nLTR_like"/>
    <property type="match status" value="1"/>
</dbReference>
<evidence type="ECO:0000313" key="2">
    <source>
        <dbReference type="EMBL" id="PIK50012.1"/>
    </source>
</evidence>
<keyword evidence="2" id="KW-0695">RNA-directed DNA polymerase</keyword>
<dbReference type="STRING" id="307972.A0A2G8KPS5"/>
<organism evidence="2 3">
    <name type="scientific">Stichopus japonicus</name>
    <name type="common">Sea cucumber</name>
    <dbReference type="NCBI Taxonomy" id="307972"/>
    <lineage>
        <taxon>Eukaryota</taxon>
        <taxon>Metazoa</taxon>
        <taxon>Echinodermata</taxon>
        <taxon>Eleutherozoa</taxon>
        <taxon>Echinozoa</taxon>
        <taxon>Holothuroidea</taxon>
        <taxon>Aspidochirotacea</taxon>
        <taxon>Aspidochirotida</taxon>
        <taxon>Stichopodidae</taxon>
        <taxon>Apostichopus</taxon>
    </lineage>
</organism>
<dbReference type="GO" id="GO:0004519">
    <property type="term" value="F:endonuclease activity"/>
    <property type="evidence" value="ECO:0007669"/>
    <property type="project" value="UniProtKB-KW"/>
</dbReference>
<gene>
    <name evidence="2" type="ORF">BSL78_13117</name>
</gene>
<dbReference type="PANTHER" id="PTHR47027">
    <property type="entry name" value="REVERSE TRANSCRIPTASE DOMAIN-CONTAINING PROTEIN"/>
    <property type="match status" value="1"/>
</dbReference>
<protein>
    <submittedName>
        <fullName evidence="2">Endonuclease-reverse transcriptase</fullName>
    </submittedName>
</protein>
<feature type="domain" description="Reverse transcriptase" evidence="1">
    <location>
        <begin position="141"/>
        <end position="411"/>
    </location>
</feature>
<keyword evidence="2" id="KW-0808">Transferase</keyword>
<dbReference type="Proteomes" id="UP000230750">
    <property type="component" value="Unassembled WGS sequence"/>
</dbReference>
<keyword evidence="2" id="KW-0255">Endonuclease</keyword>
<evidence type="ECO:0000259" key="1">
    <source>
        <dbReference type="PROSITE" id="PS50878"/>
    </source>
</evidence>
<comment type="caution">
    <text evidence="2">The sequence shown here is derived from an EMBL/GenBank/DDBJ whole genome shotgun (WGS) entry which is preliminary data.</text>
</comment>